<dbReference type="Proteomes" id="UP001165121">
    <property type="component" value="Unassembled WGS sequence"/>
</dbReference>
<proteinExistence type="predicted"/>
<name>A0A9W6X2N3_9STRA</name>
<gene>
    <name evidence="1" type="ORF">Pfra01_000543000</name>
</gene>
<organism evidence="1 2">
    <name type="scientific">Phytophthora fragariaefolia</name>
    <dbReference type="NCBI Taxonomy" id="1490495"/>
    <lineage>
        <taxon>Eukaryota</taxon>
        <taxon>Sar</taxon>
        <taxon>Stramenopiles</taxon>
        <taxon>Oomycota</taxon>
        <taxon>Peronosporomycetes</taxon>
        <taxon>Peronosporales</taxon>
        <taxon>Peronosporaceae</taxon>
        <taxon>Phytophthora</taxon>
    </lineage>
</organism>
<dbReference type="OrthoDB" id="120373at2759"/>
<comment type="caution">
    <text evidence="1">The sequence shown here is derived from an EMBL/GenBank/DDBJ whole genome shotgun (WGS) entry which is preliminary data.</text>
</comment>
<reference evidence="1" key="1">
    <citation type="submission" date="2023-04" db="EMBL/GenBank/DDBJ databases">
        <title>Phytophthora fragariaefolia NBRC 109709.</title>
        <authorList>
            <person name="Ichikawa N."/>
            <person name="Sato H."/>
            <person name="Tonouchi N."/>
        </authorList>
    </citation>
    <scope>NUCLEOTIDE SEQUENCE</scope>
    <source>
        <strain evidence="1">NBRC 109709</strain>
    </source>
</reference>
<sequence>MNSPHRYGGDSITDTAQHASGSELYTHLCIVNENAFELILSYLSNQALAKLQTITGDNYPHCEPNLAQYCCSCQNDNPVMLSNMCRECESECDNYNPLVKKEVATTLYGLKVQDLAECPRYRRFNETLYSRIDLDNYMIQVYGSKMEWVREIARRDMVQRAIEAMQQHEQDEINVFMESLAPGFAMYASLSGLEDSNRNALVQCSQRYVELAVALNARGLQLRTDSELCQQYIALGSGGISSVVDTREEMEFLTTCTDYSRRCRRVTLDSQHGNPYGILQDYQEQAKLELCVAYLENPRGLKLPRRWECCRLRFEEVRQAGGNPLNELRYIYGPAKSE</sequence>
<evidence type="ECO:0000313" key="2">
    <source>
        <dbReference type="Proteomes" id="UP001165121"/>
    </source>
</evidence>
<dbReference type="EMBL" id="BSXT01000436">
    <property type="protein sequence ID" value="GMF27400.1"/>
    <property type="molecule type" value="Genomic_DNA"/>
</dbReference>
<accession>A0A9W6X2N3</accession>
<dbReference type="AlphaFoldDB" id="A0A9W6X2N3"/>
<keyword evidence="2" id="KW-1185">Reference proteome</keyword>
<protein>
    <submittedName>
        <fullName evidence="1">Unnamed protein product</fullName>
    </submittedName>
</protein>
<evidence type="ECO:0000313" key="1">
    <source>
        <dbReference type="EMBL" id="GMF27400.1"/>
    </source>
</evidence>